<dbReference type="PRINTS" id="PR00069">
    <property type="entry name" value="ALDKETRDTASE"/>
</dbReference>
<organism evidence="3 4">
    <name type="scientific">Streptomyces acidiscabies</name>
    <dbReference type="NCBI Taxonomy" id="42234"/>
    <lineage>
        <taxon>Bacteria</taxon>
        <taxon>Bacillati</taxon>
        <taxon>Actinomycetota</taxon>
        <taxon>Actinomycetes</taxon>
        <taxon>Kitasatosporales</taxon>
        <taxon>Streptomycetaceae</taxon>
        <taxon>Streptomyces</taxon>
    </lineage>
</organism>
<dbReference type="PANTHER" id="PTHR43625:SF40">
    <property type="entry name" value="ALDO-KETO REDUCTASE YAKC [NADP(+)]"/>
    <property type="match status" value="1"/>
</dbReference>
<dbReference type="RefSeq" id="WP_050375591.1">
    <property type="nucleotide sequence ID" value="NZ_KQ257835.1"/>
</dbReference>
<sequence length="309" mass="33793">MQERALGRQGLTTSVIGYGAMRIALGDDESTDSASIAAIRRAYDDGVTHFDTAELYGWGRGERLLGRALSPVRDQVTIATKFGFEFPLRPNSQLGHVREVVDNSLRNLGVDHIDVLYQHLHDPAVPVEEVVGVMKEYVDAGKVKYLGLSNTTLENVRKAHAVHPISVLQTEYSIFSRQSEAAFPVLEELGIGAVAFAPLARGFLSGTITPRDAFDEGDFRRNSPWWSPRNFDANTRIVEQLTRLAESKGATLSQLSLAWLVARKPYIVPIPGSGNAERVTQNNLAAKLELSADDLALIDQIAPNGGHAH</sequence>
<dbReference type="InterPro" id="IPR050791">
    <property type="entry name" value="Aldo-Keto_reductase"/>
</dbReference>
<dbReference type="PANTHER" id="PTHR43625">
    <property type="entry name" value="AFLATOXIN B1 ALDEHYDE REDUCTASE"/>
    <property type="match status" value="1"/>
</dbReference>
<protein>
    <submittedName>
        <fullName evidence="3">Aldo/keto reductase</fullName>
    </submittedName>
</protein>
<dbReference type="InterPro" id="IPR020471">
    <property type="entry name" value="AKR"/>
</dbReference>
<accession>A0A0L0JEH6</accession>
<gene>
    <name evidence="3" type="ORF">IQ63_43585</name>
</gene>
<dbReference type="GO" id="GO:0005737">
    <property type="term" value="C:cytoplasm"/>
    <property type="evidence" value="ECO:0007669"/>
    <property type="project" value="TreeGrafter"/>
</dbReference>
<evidence type="ECO:0000259" key="2">
    <source>
        <dbReference type="Pfam" id="PF00248"/>
    </source>
</evidence>
<dbReference type="PATRIC" id="fig|42234.21.peg.8948"/>
<dbReference type="AlphaFoldDB" id="A0A0L0JEH6"/>
<dbReference type="EMBL" id="JPPY01000255">
    <property type="protein sequence ID" value="KND23879.1"/>
    <property type="molecule type" value="Genomic_DNA"/>
</dbReference>
<proteinExistence type="predicted"/>
<keyword evidence="1" id="KW-0560">Oxidoreductase</keyword>
<dbReference type="SUPFAM" id="SSF51430">
    <property type="entry name" value="NAD(P)-linked oxidoreductase"/>
    <property type="match status" value="1"/>
</dbReference>
<feature type="domain" description="NADP-dependent oxidoreductase" evidence="2">
    <location>
        <begin position="16"/>
        <end position="301"/>
    </location>
</feature>
<evidence type="ECO:0000313" key="4">
    <source>
        <dbReference type="Proteomes" id="UP000037151"/>
    </source>
</evidence>
<reference evidence="4" key="1">
    <citation type="submission" date="2014-07" db="EMBL/GenBank/DDBJ databases">
        <title>Genome sequencing of plant-pathogenic Streptomyces species.</title>
        <authorList>
            <person name="Harrison J."/>
            <person name="Sapp M."/>
            <person name="Thwaites R."/>
            <person name="Studholme D.J."/>
        </authorList>
    </citation>
    <scope>NUCLEOTIDE SEQUENCE [LARGE SCALE GENOMIC DNA]</scope>
    <source>
        <strain evidence="4">NCPPB 4445</strain>
    </source>
</reference>
<dbReference type="Pfam" id="PF00248">
    <property type="entry name" value="Aldo_ket_red"/>
    <property type="match status" value="1"/>
</dbReference>
<dbReference type="GO" id="GO:0016491">
    <property type="term" value="F:oxidoreductase activity"/>
    <property type="evidence" value="ECO:0007669"/>
    <property type="project" value="UniProtKB-KW"/>
</dbReference>
<comment type="caution">
    <text evidence="3">The sequence shown here is derived from an EMBL/GenBank/DDBJ whole genome shotgun (WGS) entry which is preliminary data.</text>
</comment>
<name>A0A0L0JEH6_9ACTN</name>
<dbReference type="OrthoDB" id="9768793at2"/>
<dbReference type="Gene3D" id="3.20.20.100">
    <property type="entry name" value="NADP-dependent oxidoreductase domain"/>
    <property type="match status" value="1"/>
</dbReference>
<dbReference type="Proteomes" id="UP000037151">
    <property type="component" value="Unassembled WGS sequence"/>
</dbReference>
<evidence type="ECO:0000313" key="3">
    <source>
        <dbReference type="EMBL" id="KND23879.1"/>
    </source>
</evidence>
<evidence type="ECO:0000256" key="1">
    <source>
        <dbReference type="ARBA" id="ARBA00023002"/>
    </source>
</evidence>
<dbReference type="InterPro" id="IPR036812">
    <property type="entry name" value="NAD(P)_OxRdtase_dom_sf"/>
</dbReference>
<dbReference type="InterPro" id="IPR023210">
    <property type="entry name" value="NADP_OxRdtase_dom"/>
</dbReference>